<feature type="non-terminal residue" evidence="1">
    <location>
        <position position="1"/>
    </location>
</feature>
<name>A0ACD3AAY9_9AGAR</name>
<reference evidence="1 2" key="1">
    <citation type="journal article" date="2019" name="Nat. Ecol. Evol.">
        <title>Megaphylogeny resolves global patterns of mushroom evolution.</title>
        <authorList>
            <person name="Varga T."/>
            <person name="Krizsan K."/>
            <person name="Foldi C."/>
            <person name="Dima B."/>
            <person name="Sanchez-Garcia M."/>
            <person name="Sanchez-Ramirez S."/>
            <person name="Szollosi G.J."/>
            <person name="Szarkandi J.G."/>
            <person name="Papp V."/>
            <person name="Albert L."/>
            <person name="Andreopoulos W."/>
            <person name="Angelini C."/>
            <person name="Antonin V."/>
            <person name="Barry K.W."/>
            <person name="Bougher N.L."/>
            <person name="Buchanan P."/>
            <person name="Buyck B."/>
            <person name="Bense V."/>
            <person name="Catcheside P."/>
            <person name="Chovatia M."/>
            <person name="Cooper J."/>
            <person name="Damon W."/>
            <person name="Desjardin D."/>
            <person name="Finy P."/>
            <person name="Geml J."/>
            <person name="Haridas S."/>
            <person name="Hughes K."/>
            <person name="Justo A."/>
            <person name="Karasinski D."/>
            <person name="Kautmanova I."/>
            <person name="Kiss B."/>
            <person name="Kocsube S."/>
            <person name="Kotiranta H."/>
            <person name="LaButti K.M."/>
            <person name="Lechner B.E."/>
            <person name="Liimatainen K."/>
            <person name="Lipzen A."/>
            <person name="Lukacs Z."/>
            <person name="Mihaltcheva S."/>
            <person name="Morgado L.N."/>
            <person name="Niskanen T."/>
            <person name="Noordeloos M.E."/>
            <person name="Ohm R.A."/>
            <person name="Ortiz-Santana B."/>
            <person name="Ovrebo C."/>
            <person name="Racz N."/>
            <person name="Riley R."/>
            <person name="Savchenko A."/>
            <person name="Shiryaev A."/>
            <person name="Soop K."/>
            <person name="Spirin V."/>
            <person name="Szebenyi C."/>
            <person name="Tomsovsky M."/>
            <person name="Tulloss R.E."/>
            <person name="Uehling J."/>
            <person name="Grigoriev I.V."/>
            <person name="Vagvolgyi C."/>
            <person name="Papp T."/>
            <person name="Martin F.M."/>
            <person name="Miettinen O."/>
            <person name="Hibbett D.S."/>
            <person name="Nagy L.G."/>
        </authorList>
    </citation>
    <scope>NUCLEOTIDE SEQUENCE [LARGE SCALE GENOMIC DNA]</scope>
    <source>
        <strain evidence="1 2">NL-1719</strain>
    </source>
</reference>
<sequence length="467" mass="52854">MSLQLCPPEIVARSLRYLDGHSLIKCRRVCRLFSSLIADDIEIQYIVELYSSGMVDEPRVSPDLSTRERLEKLRELVTWRQSRTQLRENDTTVSLIEAGNGRYQSYSFIRLLDDDRTVGITDLTGVTGKDKPLNSVERQHPIQPRDGTWGRFCSDRDQDLLVVLDGNDLGPVGLRILSLSKGFQHPLAESPNISWENEHLDAEWIDLDIFGDFLSVAYHRVNLDLSTMLVHNWKTGRYLLRSHGHESFVFLDHRYILICIRDESNHCYVHVRELASSTTILKLALPYLPDPRSPTAFHNGALKLPAGVRHHPHYPCRTSPDHAVITLFTLATSSQTTTVIPCSALIDLVDKFIPVNDDSPVMLSWGSWPQVSFLFPADAHQPCLTAAYGHRLAISTATVDSFIRVYEFDKRWIANGLSVVQADESSFTTVIAPRPVLELKVENSFGLDLDEDVLITWRGTGPLIFRI</sequence>
<keyword evidence="2" id="KW-1185">Reference proteome</keyword>
<protein>
    <submittedName>
        <fullName evidence="1">Uncharacterized protein</fullName>
    </submittedName>
</protein>
<proteinExistence type="predicted"/>
<evidence type="ECO:0000313" key="1">
    <source>
        <dbReference type="EMBL" id="TFK62585.1"/>
    </source>
</evidence>
<accession>A0ACD3AAY9</accession>
<organism evidence="1 2">
    <name type="scientific">Pluteus cervinus</name>
    <dbReference type="NCBI Taxonomy" id="181527"/>
    <lineage>
        <taxon>Eukaryota</taxon>
        <taxon>Fungi</taxon>
        <taxon>Dikarya</taxon>
        <taxon>Basidiomycota</taxon>
        <taxon>Agaricomycotina</taxon>
        <taxon>Agaricomycetes</taxon>
        <taxon>Agaricomycetidae</taxon>
        <taxon>Agaricales</taxon>
        <taxon>Pluteineae</taxon>
        <taxon>Pluteaceae</taxon>
        <taxon>Pluteus</taxon>
    </lineage>
</organism>
<dbReference type="Proteomes" id="UP000308600">
    <property type="component" value="Unassembled WGS sequence"/>
</dbReference>
<gene>
    <name evidence="1" type="ORF">BDN72DRAFT_848501</name>
</gene>
<dbReference type="EMBL" id="ML208572">
    <property type="protein sequence ID" value="TFK62585.1"/>
    <property type="molecule type" value="Genomic_DNA"/>
</dbReference>
<evidence type="ECO:0000313" key="2">
    <source>
        <dbReference type="Proteomes" id="UP000308600"/>
    </source>
</evidence>